<proteinExistence type="predicted"/>
<evidence type="ECO:0000313" key="2">
    <source>
        <dbReference type="EMBL" id="VEL36264.1"/>
    </source>
</evidence>
<gene>
    <name evidence="2" type="ORF">PXEA_LOCUS29704</name>
</gene>
<sequence>MNGKALDNVDYDAGEIFRSVPDAGTNSLSLTGFCVVLRMARLTDDADDDATEKSGNVPRPSSEYRNYHAYYGLGIRFVTLVLLNNMIMLRRQGQVTTI</sequence>
<dbReference type="EMBL" id="CAAALY010251803">
    <property type="protein sequence ID" value="VEL36264.1"/>
    <property type="molecule type" value="Genomic_DNA"/>
</dbReference>
<protein>
    <submittedName>
        <fullName evidence="2">Uncharacterized protein</fullName>
    </submittedName>
</protein>
<evidence type="ECO:0000256" key="1">
    <source>
        <dbReference type="SAM" id="Phobius"/>
    </source>
</evidence>
<dbReference type="AlphaFoldDB" id="A0A3S5ARX7"/>
<organism evidence="2 3">
    <name type="scientific">Protopolystoma xenopodis</name>
    <dbReference type="NCBI Taxonomy" id="117903"/>
    <lineage>
        <taxon>Eukaryota</taxon>
        <taxon>Metazoa</taxon>
        <taxon>Spiralia</taxon>
        <taxon>Lophotrochozoa</taxon>
        <taxon>Platyhelminthes</taxon>
        <taxon>Monogenea</taxon>
        <taxon>Polyopisthocotylea</taxon>
        <taxon>Polystomatidea</taxon>
        <taxon>Polystomatidae</taxon>
        <taxon>Protopolystoma</taxon>
    </lineage>
</organism>
<evidence type="ECO:0000313" key="3">
    <source>
        <dbReference type="Proteomes" id="UP000784294"/>
    </source>
</evidence>
<keyword evidence="1" id="KW-0812">Transmembrane</keyword>
<keyword evidence="1" id="KW-1133">Transmembrane helix</keyword>
<keyword evidence="1" id="KW-0472">Membrane</keyword>
<reference evidence="2" key="1">
    <citation type="submission" date="2018-11" db="EMBL/GenBank/DDBJ databases">
        <authorList>
            <consortium name="Pathogen Informatics"/>
        </authorList>
    </citation>
    <scope>NUCLEOTIDE SEQUENCE</scope>
</reference>
<accession>A0A3S5ARX7</accession>
<dbReference type="Proteomes" id="UP000784294">
    <property type="component" value="Unassembled WGS sequence"/>
</dbReference>
<feature type="transmembrane region" description="Helical" evidence="1">
    <location>
        <begin position="69"/>
        <end position="89"/>
    </location>
</feature>
<keyword evidence="3" id="KW-1185">Reference proteome</keyword>
<comment type="caution">
    <text evidence="2">The sequence shown here is derived from an EMBL/GenBank/DDBJ whole genome shotgun (WGS) entry which is preliminary data.</text>
</comment>
<name>A0A3S5ARX7_9PLAT</name>